<organism evidence="2 3">
    <name type="scientific">Paenibacillus septentrionalis</name>
    <dbReference type="NCBI Taxonomy" id="429342"/>
    <lineage>
        <taxon>Bacteria</taxon>
        <taxon>Bacillati</taxon>
        <taxon>Bacillota</taxon>
        <taxon>Bacilli</taxon>
        <taxon>Bacillales</taxon>
        <taxon>Paenibacillaceae</taxon>
        <taxon>Paenibacillus</taxon>
    </lineage>
</organism>
<dbReference type="PANTHER" id="PTHR12110">
    <property type="entry name" value="HYDROXYPYRUVATE ISOMERASE"/>
    <property type="match status" value="1"/>
</dbReference>
<keyword evidence="3" id="KW-1185">Reference proteome</keyword>
<sequence>MITIYDWFGCRLSNKERFQLIQEAGFDGVLLWWSDGFDRDCFGKNDYRKGPQIAREAGLFIENIHVPVHGENSLWLDNLDGETVFDSYLQCIEDCSTFEIPTMVVHLPNEENRCNTLGLERMKRIAETAERLGVNVALENLWNYSNLAYVLEQVDSQRIGFCYDCGHHYRYYPEEDFLSMFGSRMMAIHLHDNNGSHAQHGLPYDGSLDWSTIMKNITAANYSGPIAIEAMNWDYEHLSVKEFLHKAYERAKKLEALD</sequence>
<reference evidence="3" key="1">
    <citation type="journal article" date="2019" name="Int. J. Syst. Evol. Microbiol.">
        <title>The Global Catalogue of Microorganisms (GCM) 10K type strain sequencing project: providing services to taxonomists for standard genome sequencing and annotation.</title>
        <authorList>
            <consortium name="The Broad Institute Genomics Platform"/>
            <consortium name="The Broad Institute Genome Sequencing Center for Infectious Disease"/>
            <person name="Wu L."/>
            <person name="Ma J."/>
        </authorList>
    </citation>
    <scope>NUCLEOTIDE SEQUENCE [LARGE SCALE GENOMIC DNA]</scope>
    <source>
        <strain evidence="3">PCU 280</strain>
    </source>
</reference>
<dbReference type="Gene3D" id="3.20.20.150">
    <property type="entry name" value="Divalent-metal-dependent TIM barrel enzymes"/>
    <property type="match status" value="1"/>
</dbReference>
<gene>
    <name evidence="2" type="ORF">ACFP56_10570</name>
</gene>
<comment type="caution">
    <text evidence="2">The sequence shown here is derived from an EMBL/GenBank/DDBJ whole genome shotgun (WGS) entry which is preliminary data.</text>
</comment>
<name>A0ABW1V643_9BACL</name>
<dbReference type="RefSeq" id="WP_379234140.1">
    <property type="nucleotide sequence ID" value="NZ_JBHSTE010000003.1"/>
</dbReference>
<dbReference type="InterPro" id="IPR036237">
    <property type="entry name" value="Xyl_isomerase-like_sf"/>
</dbReference>
<dbReference type="EMBL" id="JBHSTE010000003">
    <property type="protein sequence ID" value="MFC6333068.1"/>
    <property type="molecule type" value="Genomic_DNA"/>
</dbReference>
<dbReference type="SUPFAM" id="SSF51658">
    <property type="entry name" value="Xylose isomerase-like"/>
    <property type="match status" value="1"/>
</dbReference>
<evidence type="ECO:0000259" key="1">
    <source>
        <dbReference type="Pfam" id="PF01261"/>
    </source>
</evidence>
<dbReference type="Proteomes" id="UP001596233">
    <property type="component" value="Unassembled WGS sequence"/>
</dbReference>
<protein>
    <submittedName>
        <fullName evidence="2">Sugar phosphate isomerase/epimerase family protein</fullName>
    </submittedName>
</protein>
<proteinExistence type="predicted"/>
<dbReference type="Pfam" id="PF01261">
    <property type="entry name" value="AP_endonuc_2"/>
    <property type="match status" value="1"/>
</dbReference>
<feature type="domain" description="Xylose isomerase-like TIM barrel" evidence="1">
    <location>
        <begin position="18"/>
        <end position="231"/>
    </location>
</feature>
<dbReference type="GO" id="GO:0016853">
    <property type="term" value="F:isomerase activity"/>
    <property type="evidence" value="ECO:0007669"/>
    <property type="project" value="UniProtKB-KW"/>
</dbReference>
<evidence type="ECO:0000313" key="3">
    <source>
        <dbReference type="Proteomes" id="UP001596233"/>
    </source>
</evidence>
<evidence type="ECO:0000313" key="2">
    <source>
        <dbReference type="EMBL" id="MFC6333068.1"/>
    </source>
</evidence>
<dbReference type="InterPro" id="IPR013022">
    <property type="entry name" value="Xyl_isomerase-like_TIM-brl"/>
</dbReference>
<dbReference type="InterPro" id="IPR050312">
    <property type="entry name" value="IolE/XylAMocC-like"/>
</dbReference>
<accession>A0ABW1V643</accession>
<keyword evidence="2" id="KW-0413">Isomerase</keyword>